<accession>D4BR33</accession>
<protein>
    <submittedName>
        <fullName evidence="1">Uncharacterized protein</fullName>
    </submittedName>
</protein>
<sequence length="40" mass="5043">MDYPISRLHDAMGFWRAGISDSVIRRRRGRWRRCRHCRRR</sequence>
<dbReference type="AlphaFoldDB" id="D4BR33"/>
<gene>
    <name evidence="1" type="ORF">BIFBRE_04566</name>
</gene>
<evidence type="ECO:0000313" key="2">
    <source>
        <dbReference type="Proteomes" id="UP000003191"/>
    </source>
</evidence>
<dbReference type="Proteomes" id="UP000003191">
    <property type="component" value="Unassembled WGS sequence"/>
</dbReference>
<name>D4BR33_BIFBR</name>
<dbReference type="HOGENOM" id="CLU_3285626_0_0_11"/>
<proteinExistence type="predicted"/>
<evidence type="ECO:0000313" key="1">
    <source>
        <dbReference type="EMBL" id="EFE88678.1"/>
    </source>
</evidence>
<dbReference type="EMBL" id="ACCG02000012">
    <property type="protein sequence ID" value="EFE88678.1"/>
    <property type="molecule type" value="Genomic_DNA"/>
</dbReference>
<organism evidence="1 2">
    <name type="scientific">Bifidobacterium breve DSM 20213 = JCM 1192</name>
    <dbReference type="NCBI Taxonomy" id="518634"/>
    <lineage>
        <taxon>Bacteria</taxon>
        <taxon>Bacillati</taxon>
        <taxon>Actinomycetota</taxon>
        <taxon>Actinomycetes</taxon>
        <taxon>Bifidobacteriales</taxon>
        <taxon>Bifidobacteriaceae</taxon>
        <taxon>Bifidobacterium</taxon>
    </lineage>
</organism>
<reference evidence="1 2" key="1">
    <citation type="submission" date="2010-02" db="EMBL/GenBank/DDBJ databases">
        <authorList>
            <person name="Weinstock G."/>
            <person name="Sodergren E."/>
            <person name="Clifton S."/>
            <person name="Fulton L."/>
            <person name="Fulton B."/>
            <person name="Courtney L."/>
            <person name="Fronick C."/>
            <person name="Harrison M."/>
            <person name="Strong C."/>
            <person name="Farmer C."/>
            <person name="Delahaunty K."/>
            <person name="Markovic C."/>
            <person name="Hall O."/>
            <person name="Minx P."/>
            <person name="Tomlinson C."/>
            <person name="Mitreva M."/>
            <person name="Nelson J."/>
            <person name="Hou S."/>
            <person name="Wollam A."/>
            <person name="Pepin K.H."/>
            <person name="Johnson M."/>
            <person name="Bhonagiri V."/>
            <person name="Zhang X."/>
            <person name="Suruliraj S."/>
            <person name="Warren W."/>
            <person name="Chinwalla A."/>
            <person name="Mardis E.R."/>
            <person name="Wilson R.K."/>
        </authorList>
    </citation>
    <scope>NUCLEOTIDE SEQUENCE [LARGE SCALE GENOMIC DNA]</scope>
    <source>
        <strain evidence="1 2">DSM 20213</strain>
    </source>
</reference>
<comment type="caution">
    <text evidence="1">The sequence shown here is derived from an EMBL/GenBank/DDBJ whole genome shotgun (WGS) entry which is preliminary data.</text>
</comment>
<keyword evidence="2" id="KW-1185">Reference proteome</keyword>